<dbReference type="SUPFAM" id="SSF52218">
    <property type="entry name" value="Flavoproteins"/>
    <property type="match status" value="1"/>
</dbReference>
<evidence type="ECO:0000313" key="4">
    <source>
        <dbReference type="Proteomes" id="UP000290849"/>
    </source>
</evidence>
<reference evidence="3 4" key="1">
    <citation type="journal article" date="2017" name="Int. J. Syst. Evol. Microbiol.">
        <title>Achromobacter aloeverae sp. nov., isolated from the root of Aloe vera (L.) Burm.f.</title>
        <authorList>
            <person name="Kuncharoen N."/>
            <person name="Muramatsu Y."/>
            <person name="Shibata C."/>
            <person name="Kamakura Y."/>
            <person name="Nakagawa Y."/>
            <person name="Tanasupawat S."/>
        </authorList>
    </citation>
    <scope>NUCLEOTIDE SEQUENCE [LARGE SCALE GENOMIC DNA]</scope>
    <source>
        <strain evidence="3 4">AVA-1</strain>
    </source>
</reference>
<feature type="region of interest" description="Disordered" evidence="1">
    <location>
        <begin position="1"/>
        <end position="38"/>
    </location>
</feature>
<dbReference type="EMBL" id="PYAL01000001">
    <property type="protein sequence ID" value="RXN93190.1"/>
    <property type="molecule type" value="Genomic_DNA"/>
</dbReference>
<keyword evidence="4" id="KW-1185">Reference proteome</keyword>
<dbReference type="InterPro" id="IPR029039">
    <property type="entry name" value="Flavoprotein-like_sf"/>
</dbReference>
<dbReference type="GO" id="GO:0016491">
    <property type="term" value="F:oxidoreductase activity"/>
    <property type="evidence" value="ECO:0007669"/>
    <property type="project" value="InterPro"/>
</dbReference>
<evidence type="ECO:0000256" key="1">
    <source>
        <dbReference type="SAM" id="MobiDB-lite"/>
    </source>
</evidence>
<dbReference type="Proteomes" id="UP000290849">
    <property type="component" value="Unassembled WGS sequence"/>
</dbReference>
<dbReference type="InterPro" id="IPR005025">
    <property type="entry name" value="FMN_Rdtase-like_dom"/>
</dbReference>
<feature type="domain" description="NADPH-dependent FMN reductase-like" evidence="2">
    <location>
        <begin position="96"/>
        <end position="162"/>
    </location>
</feature>
<gene>
    <name evidence="3" type="ORF">C7R54_05655</name>
</gene>
<name>A0A4V1MST8_9BURK</name>
<comment type="caution">
    <text evidence="3">The sequence shown here is derived from an EMBL/GenBank/DDBJ whole genome shotgun (WGS) entry which is preliminary data.</text>
</comment>
<organism evidence="3 4">
    <name type="scientific">Achromobacter aloeverae</name>
    <dbReference type="NCBI Taxonomy" id="1750518"/>
    <lineage>
        <taxon>Bacteria</taxon>
        <taxon>Pseudomonadati</taxon>
        <taxon>Pseudomonadota</taxon>
        <taxon>Betaproteobacteria</taxon>
        <taxon>Burkholderiales</taxon>
        <taxon>Alcaligenaceae</taxon>
        <taxon>Achromobacter</taxon>
    </lineage>
</organism>
<accession>A0A4V1MST8</accession>
<sequence>MSAPGRPKRVSSPGEEVAQRQEGRPSRTSDSPDPAPPRLLIVWHSRTGAALGMAQAAAEGARGVAEWAAREQSPPSPPGDALHIALMPADDVQAADLLRSEGYLFCAPENLGSLSGAMKECFDRCYYGVLDTDGASPVSGRPYGLMVSAGTDGSGAARQMERICTGWRLRLAAPPLIARNGAQTPAAILAPKTVAPEILRECRELGGLLAGLLLMAG</sequence>
<dbReference type="Gene3D" id="3.40.50.360">
    <property type="match status" value="1"/>
</dbReference>
<feature type="compositionally biased region" description="Basic and acidic residues" evidence="1">
    <location>
        <begin position="17"/>
        <end position="27"/>
    </location>
</feature>
<protein>
    <submittedName>
        <fullName evidence="3">Flavodoxin</fullName>
    </submittedName>
</protein>
<evidence type="ECO:0000259" key="2">
    <source>
        <dbReference type="Pfam" id="PF03358"/>
    </source>
</evidence>
<proteinExistence type="predicted"/>
<evidence type="ECO:0000313" key="3">
    <source>
        <dbReference type="EMBL" id="RXN93190.1"/>
    </source>
</evidence>
<dbReference type="AlphaFoldDB" id="A0A4V1MST8"/>
<dbReference type="OrthoDB" id="5736081at2"/>
<dbReference type="Pfam" id="PF03358">
    <property type="entry name" value="FMN_red"/>
    <property type="match status" value="1"/>
</dbReference>